<protein>
    <submittedName>
        <fullName evidence="1">Uncharacterized protein</fullName>
    </submittedName>
</protein>
<evidence type="ECO:0000313" key="1">
    <source>
        <dbReference type="EMBL" id="SDO16320.1"/>
    </source>
</evidence>
<gene>
    <name evidence="1" type="ORF">SAMN05192530_1045</name>
</gene>
<sequence>MAFAKLTRDDGKTPLYVNPQQVVYVSLSRGKTVIGLTGALGEGLGRVFAVLETPDEVMQRIDTHPRP</sequence>
<accession>A0A1H0HB83</accession>
<keyword evidence="2" id="KW-1185">Reference proteome</keyword>
<dbReference type="RefSeq" id="WP_090672768.1">
    <property type="nucleotide sequence ID" value="NZ_FNIT01000004.1"/>
</dbReference>
<dbReference type="STRING" id="1166073.SAMN05192530_1045"/>
<dbReference type="Proteomes" id="UP000198793">
    <property type="component" value="Unassembled WGS sequence"/>
</dbReference>
<dbReference type="EMBL" id="FNIT01000004">
    <property type="protein sequence ID" value="SDO16320.1"/>
    <property type="molecule type" value="Genomic_DNA"/>
</dbReference>
<proteinExistence type="predicted"/>
<organism evidence="1 2">
    <name type="scientific">Aureimonas jatrophae</name>
    <dbReference type="NCBI Taxonomy" id="1166073"/>
    <lineage>
        <taxon>Bacteria</taxon>
        <taxon>Pseudomonadati</taxon>
        <taxon>Pseudomonadota</taxon>
        <taxon>Alphaproteobacteria</taxon>
        <taxon>Hyphomicrobiales</taxon>
        <taxon>Aurantimonadaceae</taxon>
        <taxon>Aureimonas</taxon>
    </lineage>
</organism>
<evidence type="ECO:0000313" key="2">
    <source>
        <dbReference type="Proteomes" id="UP000198793"/>
    </source>
</evidence>
<name>A0A1H0HB83_9HYPH</name>
<dbReference type="AlphaFoldDB" id="A0A1H0HB83"/>
<reference evidence="1 2" key="1">
    <citation type="submission" date="2016-10" db="EMBL/GenBank/DDBJ databases">
        <authorList>
            <person name="de Groot N.N."/>
        </authorList>
    </citation>
    <scope>NUCLEOTIDE SEQUENCE [LARGE SCALE GENOMIC DNA]</scope>
    <source>
        <strain evidence="2">L7-484,KACC 16230,DSM 25025</strain>
    </source>
</reference>